<organism evidence="2 3">
    <name type="scientific">Callosobruchus maculatus</name>
    <name type="common">Southern cowpea weevil</name>
    <name type="synonym">Pulse bruchid</name>
    <dbReference type="NCBI Taxonomy" id="64391"/>
    <lineage>
        <taxon>Eukaryota</taxon>
        <taxon>Metazoa</taxon>
        <taxon>Ecdysozoa</taxon>
        <taxon>Arthropoda</taxon>
        <taxon>Hexapoda</taxon>
        <taxon>Insecta</taxon>
        <taxon>Pterygota</taxon>
        <taxon>Neoptera</taxon>
        <taxon>Endopterygota</taxon>
        <taxon>Coleoptera</taxon>
        <taxon>Polyphaga</taxon>
        <taxon>Cucujiformia</taxon>
        <taxon>Chrysomeloidea</taxon>
        <taxon>Chrysomelidae</taxon>
        <taxon>Bruchinae</taxon>
        <taxon>Bruchini</taxon>
        <taxon>Callosobruchus</taxon>
    </lineage>
</organism>
<feature type="region of interest" description="Disordered" evidence="1">
    <location>
        <begin position="1"/>
        <end position="34"/>
    </location>
</feature>
<sequence length="468" mass="51573">MLKSPSVHARGSQIIRRSSTISSGKTCKARRSGQSASKSSLSTAFEGAIVNLFKSYYGTTNDVDEPTVVICTEDMIDKLSYVCDPKVIFVGKMPLTSEVVEQAIFRNCPIDDTTVNALIGCSVEYKTLTVLRLEFCNLSAEHVSTIANNLHNTRISDLSLNGNTADKEQNFFLLLEKLRLKNLSLKYCSINSEGMSMIADKLSKPSGTLLVLNLASNMLYDEGAEHAARMLRSNRTLLSLNLADNKITDKGCKYIMQSLVEFELLPDEVYFKRKRNYEKLKSVLNANLNPSEEVLPGEQIAAKKSPPKNMIKEKSSGSLARRGSSKSKDKSAASVASQTSSSQNAMLDPSYHPFINDITEDHQTILCKGNDVVINLNLSYNSIHKEGANVIVDTLKQQQCFFPTNRGLLRVTTDGNSFHAYCPSEVNEIEEILLQKARKMRGSINSVRSGSGQKKSGSKVSLLPSIKT</sequence>
<evidence type="ECO:0000313" key="3">
    <source>
        <dbReference type="Proteomes" id="UP000410492"/>
    </source>
</evidence>
<feature type="compositionally biased region" description="Low complexity" evidence="1">
    <location>
        <begin position="446"/>
        <end position="461"/>
    </location>
</feature>
<evidence type="ECO:0008006" key="4">
    <source>
        <dbReference type="Google" id="ProtNLM"/>
    </source>
</evidence>
<dbReference type="EMBL" id="CAACVG010005860">
    <property type="protein sequence ID" value="VEN39692.1"/>
    <property type="molecule type" value="Genomic_DNA"/>
</dbReference>
<dbReference type="Pfam" id="PF13516">
    <property type="entry name" value="LRR_6"/>
    <property type="match status" value="1"/>
</dbReference>
<dbReference type="AlphaFoldDB" id="A0A653BVP2"/>
<dbReference type="InterPro" id="IPR001611">
    <property type="entry name" value="Leu-rich_rpt"/>
</dbReference>
<protein>
    <recommendedName>
        <fullName evidence="4">Leucine-rich repeat-containing protein 71</fullName>
    </recommendedName>
</protein>
<proteinExistence type="predicted"/>
<feature type="region of interest" description="Disordered" evidence="1">
    <location>
        <begin position="297"/>
        <end position="347"/>
    </location>
</feature>
<dbReference type="OrthoDB" id="120976at2759"/>
<dbReference type="SUPFAM" id="SSF52047">
    <property type="entry name" value="RNI-like"/>
    <property type="match status" value="1"/>
</dbReference>
<dbReference type="Gene3D" id="3.80.10.10">
    <property type="entry name" value="Ribonuclease Inhibitor"/>
    <property type="match status" value="2"/>
</dbReference>
<keyword evidence="3" id="KW-1185">Reference proteome</keyword>
<reference evidence="2 3" key="1">
    <citation type="submission" date="2019-01" db="EMBL/GenBank/DDBJ databases">
        <authorList>
            <person name="Sayadi A."/>
        </authorList>
    </citation>
    <scope>NUCLEOTIDE SEQUENCE [LARGE SCALE GENOMIC DNA]</scope>
</reference>
<dbReference type="Proteomes" id="UP000410492">
    <property type="component" value="Unassembled WGS sequence"/>
</dbReference>
<dbReference type="SMART" id="SM00368">
    <property type="entry name" value="LRR_RI"/>
    <property type="match status" value="4"/>
</dbReference>
<feature type="compositionally biased region" description="Low complexity" evidence="1">
    <location>
        <begin position="332"/>
        <end position="345"/>
    </location>
</feature>
<feature type="region of interest" description="Disordered" evidence="1">
    <location>
        <begin position="444"/>
        <end position="468"/>
    </location>
</feature>
<evidence type="ECO:0000256" key="1">
    <source>
        <dbReference type="SAM" id="MobiDB-lite"/>
    </source>
</evidence>
<accession>A0A653BVP2</accession>
<evidence type="ECO:0000313" key="2">
    <source>
        <dbReference type="EMBL" id="VEN39692.1"/>
    </source>
</evidence>
<name>A0A653BVP2_CALMS</name>
<dbReference type="PANTHER" id="PTHR46984:SF1">
    <property type="entry name" value="LEUCINE-RICH REPEAT-CONTAINING PROTEIN 71"/>
    <property type="match status" value="1"/>
</dbReference>
<gene>
    <name evidence="2" type="ORF">CALMAC_LOCUS4126</name>
</gene>
<feature type="compositionally biased region" description="Low complexity" evidence="1">
    <location>
        <begin position="10"/>
        <end position="23"/>
    </location>
</feature>
<dbReference type="PANTHER" id="PTHR46984">
    <property type="entry name" value="LEUCINE-RICH REPEAT-CONTAINING PROTEIN 71"/>
    <property type="match status" value="1"/>
</dbReference>
<dbReference type="InterPro" id="IPR032675">
    <property type="entry name" value="LRR_dom_sf"/>
</dbReference>
<dbReference type="InterPro" id="IPR053040">
    <property type="entry name" value="LRR-containing_protein_71"/>
</dbReference>